<protein>
    <submittedName>
        <fullName evidence="1">Uncharacterized protein</fullName>
    </submittedName>
</protein>
<dbReference type="EMBL" id="JACEIK010009406">
    <property type="protein sequence ID" value="MCE3052299.1"/>
    <property type="molecule type" value="Genomic_DNA"/>
</dbReference>
<proteinExistence type="predicted"/>
<sequence>MRPLKPTHIQYMTTIVFIEWDKITAALPVELENVFVEVNDEVDYASAIILPRVNASSFKIEESIYTMLKVEGQFNNSTNNDPRQHLKNFSEVCNLHKPLQTMPLEDKAFNRIAIILDRIAKHNHAWHGGDQSGGLDVVTPSLSHLIDLGHNYVPKCLLYRISSH</sequence>
<gene>
    <name evidence="1" type="ORF">HAX54_052155</name>
</gene>
<name>A0ABS8WQB0_DATST</name>
<comment type="caution">
    <text evidence="1">The sequence shown here is derived from an EMBL/GenBank/DDBJ whole genome shotgun (WGS) entry which is preliminary data.</text>
</comment>
<organism evidence="1 2">
    <name type="scientific">Datura stramonium</name>
    <name type="common">Jimsonweed</name>
    <name type="synonym">Common thornapple</name>
    <dbReference type="NCBI Taxonomy" id="4076"/>
    <lineage>
        <taxon>Eukaryota</taxon>
        <taxon>Viridiplantae</taxon>
        <taxon>Streptophyta</taxon>
        <taxon>Embryophyta</taxon>
        <taxon>Tracheophyta</taxon>
        <taxon>Spermatophyta</taxon>
        <taxon>Magnoliopsida</taxon>
        <taxon>eudicotyledons</taxon>
        <taxon>Gunneridae</taxon>
        <taxon>Pentapetalae</taxon>
        <taxon>asterids</taxon>
        <taxon>lamiids</taxon>
        <taxon>Solanales</taxon>
        <taxon>Solanaceae</taxon>
        <taxon>Solanoideae</taxon>
        <taxon>Datureae</taxon>
        <taxon>Datura</taxon>
    </lineage>
</organism>
<evidence type="ECO:0000313" key="2">
    <source>
        <dbReference type="Proteomes" id="UP000823775"/>
    </source>
</evidence>
<dbReference type="Proteomes" id="UP000823775">
    <property type="component" value="Unassembled WGS sequence"/>
</dbReference>
<feature type="non-terminal residue" evidence="1">
    <location>
        <position position="164"/>
    </location>
</feature>
<reference evidence="1 2" key="1">
    <citation type="journal article" date="2021" name="BMC Genomics">
        <title>Datura genome reveals duplications of psychoactive alkaloid biosynthetic genes and high mutation rate following tissue culture.</title>
        <authorList>
            <person name="Rajewski A."/>
            <person name="Carter-House D."/>
            <person name="Stajich J."/>
            <person name="Litt A."/>
        </authorList>
    </citation>
    <scope>NUCLEOTIDE SEQUENCE [LARGE SCALE GENOMIC DNA]</scope>
    <source>
        <strain evidence="1">AR-01</strain>
    </source>
</reference>
<accession>A0ABS8WQB0</accession>
<keyword evidence="2" id="KW-1185">Reference proteome</keyword>
<evidence type="ECO:0000313" key="1">
    <source>
        <dbReference type="EMBL" id="MCE3052299.1"/>
    </source>
</evidence>